<comment type="catalytic activity">
    <reaction evidence="6">
        <text>alpha-D-glucose 6-phosphate = beta-D-fructose 6-phosphate</text>
        <dbReference type="Rhea" id="RHEA:11816"/>
        <dbReference type="ChEBI" id="CHEBI:57634"/>
        <dbReference type="ChEBI" id="CHEBI:58225"/>
        <dbReference type="EC" id="5.3.1.9"/>
    </reaction>
</comment>
<feature type="domain" description="Glucose-6-phosphate isomerase prokaryote" evidence="7">
    <location>
        <begin position="26"/>
        <end position="182"/>
    </location>
</feature>
<evidence type="ECO:0000256" key="3">
    <source>
        <dbReference type="ARBA" id="ARBA00011952"/>
    </source>
</evidence>
<dbReference type="Pfam" id="PF06560">
    <property type="entry name" value="GPI"/>
    <property type="match status" value="1"/>
</dbReference>
<name>A0ABU0M5E5_9HYPH</name>
<accession>A0ABU0M5E5</accession>
<sequence length="206" mass="22183">MAVPPTSHRIDPATGVLSSPTGRYEKRLAELAGIYADADAFAAALAERGDSIVYAVHEVRPAAARGDLIFGTTFMEPGRIGDEFYVTRGHIHARANRPETYYGEAGEGLMLMESPEGETSILEVRPRVMVYVPPLWIHRSVNTGSAPLVMSFCYPADAGQDYGLIARSGGMATRILADGTGWKAVPNADYRPRSAAEIDAILATQD</sequence>
<keyword evidence="9" id="KW-1185">Reference proteome</keyword>
<organism evidence="8 9">
    <name type="scientific">Kaistia geumhonensis</name>
    <dbReference type="NCBI Taxonomy" id="410839"/>
    <lineage>
        <taxon>Bacteria</taxon>
        <taxon>Pseudomonadati</taxon>
        <taxon>Pseudomonadota</taxon>
        <taxon>Alphaproteobacteria</taxon>
        <taxon>Hyphomicrobiales</taxon>
        <taxon>Kaistiaceae</taxon>
        <taxon>Kaistia</taxon>
    </lineage>
</organism>
<evidence type="ECO:0000256" key="4">
    <source>
        <dbReference type="ARBA" id="ARBA00022432"/>
    </source>
</evidence>
<dbReference type="CDD" id="cd02218">
    <property type="entry name" value="cupin_PGI"/>
    <property type="match status" value="1"/>
</dbReference>
<reference evidence="8 9" key="1">
    <citation type="submission" date="2023-07" db="EMBL/GenBank/DDBJ databases">
        <title>Genomic Encyclopedia of Type Strains, Phase IV (KMG-IV): sequencing the most valuable type-strain genomes for metagenomic binning, comparative biology and taxonomic classification.</title>
        <authorList>
            <person name="Goeker M."/>
        </authorList>
    </citation>
    <scope>NUCLEOTIDE SEQUENCE [LARGE SCALE GENOMIC DNA]</scope>
    <source>
        <strain evidence="8 9">B1-1</strain>
    </source>
</reference>
<comment type="similarity">
    <text evidence="2">Belongs to the archaeal-type GPI family.</text>
</comment>
<evidence type="ECO:0000313" key="9">
    <source>
        <dbReference type="Proteomes" id="UP001223743"/>
    </source>
</evidence>
<dbReference type="SUPFAM" id="SSF51182">
    <property type="entry name" value="RmlC-like cupins"/>
    <property type="match status" value="1"/>
</dbReference>
<dbReference type="EC" id="5.3.1.9" evidence="3"/>
<dbReference type="EMBL" id="JAUSWJ010000001">
    <property type="protein sequence ID" value="MDQ0516171.1"/>
    <property type="molecule type" value="Genomic_DNA"/>
</dbReference>
<comment type="caution">
    <text evidence="8">The sequence shown here is derived from an EMBL/GenBank/DDBJ whole genome shotgun (WGS) entry which is preliminary data.</text>
</comment>
<evidence type="ECO:0000256" key="2">
    <source>
        <dbReference type="ARBA" id="ARBA00006542"/>
    </source>
</evidence>
<keyword evidence="5" id="KW-0324">Glycolysis</keyword>
<dbReference type="RefSeq" id="WP_266279948.1">
    <property type="nucleotide sequence ID" value="NZ_JAPKNF010000001.1"/>
</dbReference>
<gene>
    <name evidence="8" type="ORF">QO015_001784</name>
</gene>
<proteinExistence type="inferred from homology"/>
<evidence type="ECO:0000256" key="1">
    <source>
        <dbReference type="ARBA" id="ARBA00004926"/>
    </source>
</evidence>
<evidence type="ECO:0000256" key="6">
    <source>
        <dbReference type="ARBA" id="ARBA00029321"/>
    </source>
</evidence>
<dbReference type="InterPro" id="IPR011051">
    <property type="entry name" value="RmlC_Cupin_sf"/>
</dbReference>
<comment type="pathway">
    <text evidence="1">Carbohydrate degradation; glycolysis; D-glyceraldehyde 3-phosphate and glycerone phosphate from D-glucose: step 2/4.</text>
</comment>
<dbReference type="GO" id="GO:0004347">
    <property type="term" value="F:glucose-6-phosphate isomerase activity"/>
    <property type="evidence" value="ECO:0007669"/>
    <property type="project" value="UniProtKB-EC"/>
</dbReference>
<evidence type="ECO:0000256" key="5">
    <source>
        <dbReference type="ARBA" id="ARBA00023152"/>
    </source>
</evidence>
<dbReference type="InterPro" id="IPR010551">
    <property type="entry name" value="G6P_isomerase_prok"/>
</dbReference>
<dbReference type="InterPro" id="IPR014710">
    <property type="entry name" value="RmlC-like_jellyroll"/>
</dbReference>
<keyword evidence="8" id="KW-0413">Isomerase</keyword>
<dbReference type="Proteomes" id="UP001223743">
    <property type="component" value="Unassembled WGS sequence"/>
</dbReference>
<keyword evidence="4" id="KW-0312">Gluconeogenesis</keyword>
<evidence type="ECO:0000313" key="8">
    <source>
        <dbReference type="EMBL" id="MDQ0516171.1"/>
    </source>
</evidence>
<protein>
    <recommendedName>
        <fullName evidence="3">glucose-6-phosphate isomerase</fullName>
        <ecNumber evidence="3">5.3.1.9</ecNumber>
    </recommendedName>
</protein>
<evidence type="ECO:0000259" key="7">
    <source>
        <dbReference type="Pfam" id="PF06560"/>
    </source>
</evidence>
<dbReference type="Gene3D" id="2.60.120.10">
    <property type="entry name" value="Jelly Rolls"/>
    <property type="match status" value="1"/>
</dbReference>